<reference evidence="1 2" key="1">
    <citation type="submission" date="2020-04" db="EMBL/GenBank/DDBJ databases">
        <title>Complete genome of a Psychrophilic, Marine, Gas Vacuolate Bacterium Polaromonas vacuolata KCTC 22033T.</title>
        <authorList>
            <person name="Hwang K."/>
            <person name="Kim K.M."/>
        </authorList>
    </citation>
    <scope>NUCLEOTIDE SEQUENCE [LARGE SCALE GENOMIC DNA]</scope>
    <source>
        <strain evidence="1 2">KCTC 22033</strain>
    </source>
</reference>
<dbReference type="AlphaFoldDB" id="A0A6H2H7W1"/>
<accession>A0A6H2H7W1</accession>
<evidence type="ECO:0000313" key="2">
    <source>
        <dbReference type="Proteomes" id="UP000502041"/>
    </source>
</evidence>
<evidence type="ECO:0000313" key="1">
    <source>
        <dbReference type="EMBL" id="QJC55961.1"/>
    </source>
</evidence>
<gene>
    <name evidence="1" type="ORF">HC248_01245</name>
</gene>
<protein>
    <submittedName>
        <fullName evidence="1">Uncharacterized protein</fullName>
    </submittedName>
</protein>
<organism evidence="1 2">
    <name type="scientific">Polaromonas vacuolata</name>
    <dbReference type="NCBI Taxonomy" id="37448"/>
    <lineage>
        <taxon>Bacteria</taxon>
        <taxon>Pseudomonadati</taxon>
        <taxon>Pseudomonadota</taxon>
        <taxon>Betaproteobacteria</taxon>
        <taxon>Burkholderiales</taxon>
        <taxon>Comamonadaceae</taxon>
        <taxon>Polaromonas</taxon>
    </lineage>
</organism>
<dbReference type="EMBL" id="CP051461">
    <property type="protein sequence ID" value="QJC55961.1"/>
    <property type="molecule type" value="Genomic_DNA"/>
</dbReference>
<dbReference type="Proteomes" id="UP000502041">
    <property type="component" value="Chromosome"/>
</dbReference>
<keyword evidence="2" id="KW-1185">Reference proteome</keyword>
<sequence>MGVKESLVTDDSARAAHLAPLKGFENRLNKILRSDFKAERRRTVLVSVTTVKQECA</sequence>
<name>A0A6H2H7W1_9BURK</name>
<dbReference type="KEGG" id="pvac:HC248_01245"/>
<proteinExistence type="predicted"/>